<dbReference type="GeneID" id="80536769"/>
<dbReference type="Proteomes" id="UP000676569">
    <property type="component" value="Segment"/>
</dbReference>
<reference evidence="2" key="1">
    <citation type="journal article" date="2020" name="Infect. Genet. Evol.">
        <title>The complete genome sequence of bearded dragon adenovirus 1 harbors three genes encoding proteins of the C-type lectin-like domain superfamily.</title>
        <authorList>
            <person name="Penzes J.J."/>
            <person name="Szirovicza L."/>
            <person name="Harrach B."/>
        </authorList>
    </citation>
    <scope>NUCLEOTIDE SEQUENCE</scope>
    <source>
        <strain evidence="2">BD5H2</strain>
    </source>
</reference>
<proteinExistence type="predicted"/>
<keyword evidence="1" id="KW-0812">Transmembrane</keyword>
<keyword evidence="3" id="KW-1185">Reference proteome</keyword>
<evidence type="ECO:0000313" key="3">
    <source>
        <dbReference type="Proteomes" id="UP000676569"/>
    </source>
</evidence>
<dbReference type="KEGG" id="vg:80536769"/>
<keyword evidence="1" id="KW-0472">Membrane</keyword>
<dbReference type="RefSeq" id="YP_010798542.1">
    <property type="nucleotide sequence ID" value="NC_076486.1"/>
</dbReference>
<dbReference type="EMBL" id="MT050041">
    <property type="protein sequence ID" value="QJR83110.1"/>
    <property type="molecule type" value="Genomic_DNA"/>
</dbReference>
<name>A0A6N3IR77_9ADEN</name>
<feature type="transmembrane region" description="Helical" evidence="1">
    <location>
        <begin position="26"/>
        <end position="53"/>
    </location>
</feature>
<organism evidence="2 3">
    <name type="scientific">Bearded dragon adenovirus 1</name>
    <dbReference type="NCBI Taxonomy" id="2729647"/>
    <lineage>
        <taxon>Viruses</taxon>
        <taxon>Varidnaviria</taxon>
        <taxon>Bamfordvirae</taxon>
        <taxon>Preplasmiviricota</taxon>
        <taxon>Polisuviricotina</taxon>
        <taxon>Pharingeaviricetes</taxon>
        <taxon>Rowavirales</taxon>
        <taxon>Adenoviridae</taxon>
        <taxon>Barthadenovirus</taxon>
        <taxon>Barthadenovirus draconis</taxon>
        <taxon>Lizard atadenovirus B</taxon>
    </lineage>
</organism>
<evidence type="ECO:0000256" key="1">
    <source>
        <dbReference type="SAM" id="Phobius"/>
    </source>
</evidence>
<accession>A0A6N3IR77</accession>
<evidence type="ECO:0000313" key="2">
    <source>
        <dbReference type="EMBL" id="QJR83110.1"/>
    </source>
</evidence>
<sequence length="94" mass="10386">MEETFALRPSGSEETFRLRRSPRRRVSVRLTFSLLVACFVLFAISLTFLVLYLKLSKQLALLQSRQGHRPAGASLFAVEPFQTGEGSGEPGSGL</sequence>
<keyword evidence="1" id="KW-1133">Transmembrane helix</keyword>
<protein>
    <submittedName>
        <fullName evidence="2">ORF2</fullName>
    </submittedName>
</protein>